<dbReference type="Pfam" id="PF00330">
    <property type="entry name" value="Aconitase"/>
    <property type="match status" value="1"/>
</dbReference>
<dbReference type="NCBIfam" id="NF009520">
    <property type="entry name" value="PRK12881.1"/>
    <property type="match status" value="1"/>
</dbReference>
<evidence type="ECO:0000256" key="5">
    <source>
        <dbReference type="ARBA" id="ARBA00019378"/>
    </source>
</evidence>
<evidence type="ECO:0000256" key="10">
    <source>
        <dbReference type="ARBA" id="ARBA00023501"/>
    </source>
</evidence>
<dbReference type="NCBIfam" id="NF006757">
    <property type="entry name" value="PRK09277.1"/>
    <property type="match status" value="1"/>
</dbReference>
<comment type="catalytic activity">
    <reaction evidence="10">
        <text>citrate = D-threo-isocitrate</text>
        <dbReference type="Rhea" id="RHEA:10336"/>
        <dbReference type="ChEBI" id="CHEBI:15562"/>
        <dbReference type="ChEBI" id="CHEBI:16947"/>
        <dbReference type="EC" id="4.2.1.3"/>
    </reaction>
</comment>
<feature type="domain" description="Aconitase A/isopropylmalate dehydratase small subunit swivel" evidence="14">
    <location>
        <begin position="661"/>
        <end position="784"/>
    </location>
</feature>
<evidence type="ECO:0000313" key="15">
    <source>
        <dbReference type="EMBL" id="MFC0199768.1"/>
    </source>
</evidence>
<dbReference type="GO" id="GO:0003994">
    <property type="term" value="F:aconitate hydratase activity"/>
    <property type="evidence" value="ECO:0007669"/>
    <property type="project" value="UniProtKB-EC"/>
</dbReference>
<organism evidence="15 16">
    <name type="scientific">Paracoccus rhizosphaerae</name>
    <dbReference type="NCBI Taxonomy" id="1133347"/>
    <lineage>
        <taxon>Bacteria</taxon>
        <taxon>Pseudomonadati</taxon>
        <taxon>Pseudomonadota</taxon>
        <taxon>Alphaproteobacteria</taxon>
        <taxon>Rhodobacterales</taxon>
        <taxon>Paracoccaceae</taxon>
        <taxon>Paracoccus</taxon>
    </lineage>
</organism>
<evidence type="ECO:0000313" key="16">
    <source>
        <dbReference type="Proteomes" id="UP001589795"/>
    </source>
</evidence>
<dbReference type="RefSeq" id="WP_265508265.1">
    <property type="nucleotide sequence ID" value="NZ_JAOTBE010000066.1"/>
</dbReference>
<dbReference type="InterPro" id="IPR001030">
    <property type="entry name" value="Acoase/IPM_deHydtase_lsu_aba"/>
</dbReference>
<dbReference type="Gene3D" id="3.30.499.10">
    <property type="entry name" value="Aconitase, domain 3"/>
    <property type="match status" value="2"/>
</dbReference>
<proteinExistence type="inferred from homology"/>
<evidence type="ECO:0000256" key="6">
    <source>
        <dbReference type="ARBA" id="ARBA00022485"/>
    </source>
</evidence>
<dbReference type="InterPro" id="IPR015928">
    <property type="entry name" value="Aconitase/3IPM_dehydase_swvl"/>
</dbReference>
<reference evidence="15 16" key="1">
    <citation type="submission" date="2024-09" db="EMBL/GenBank/DDBJ databases">
        <authorList>
            <person name="Sun Q."/>
            <person name="Mori K."/>
        </authorList>
    </citation>
    <scope>NUCLEOTIDE SEQUENCE [LARGE SCALE GENOMIC DNA]</scope>
    <source>
        <strain evidence="15 16">CCM 7904</strain>
    </source>
</reference>
<evidence type="ECO:0000256" key="7">
    <source>
        <dbReference type="ARBA" id="ARBA00022723"/>
    </source>
</evidence>
<dbReference type="InterPro" id="IPR036008">
    <property type="entry name" value="Aconitase_4Fe-4S_dom"/>
</dbReference>
<comment type="similarity">
    <text evidence="3">Belongs to the aconitase/IPM isomerase family.</text>
</comment>
<dbReference type="EC" id="4.2.1.3" evidence="4"/>
<comment type="caution">
    <text evidence="15">The sequence shown here is derived from an EMBL/GenBank/DDBJ whole genome shotgun (WGS) entry which is preliminary data.</text>
</comment>
<dbReference type="PRINTS" id="PR00415">
    <property type="entry name" value="ACONITASE"/>
</dbReference>
<protein>
    <recommendedName>
        <fullName evidence="5">Aconitate hydratase A</fullName>
        <ecNumber evidence="4">4.2.1.3</ecNumber>
    </recommendedName>
    <alternativeName>
        <fullName evidence="12">Iron-responsive protein-like</fullName>
    </alternativeName>
    <alternativeName>
        <fullName evidence="11">RNA-binding protein</fullName>
    </alternativeName>
</protein>
<dbReference type="EMBL" id="JBHLWQ010000054">
    <property type="protein sequence ID" value="MFC0199768.1"/>
    <property type="molecule type" value="Genomic_DNA"/>
</dbReference>
<evidence type="ECO:0000259" key="14">
    <source>
        <dbReference type="Pfam" id="PF00694"/>
    </source>
</evidence>
<keyword evidence="16" id="KW-1185">Reference proteome</keyword>
<dbReference type="SUPFAM" id="SSF53732">
    <property type="entry name" value="Aconitase iron-sulfur domain"/>
    <property type="match status" value="1"/>
</dbReference>
<keyword evidence="7" id="KW-0479">Metal-binding</keyword>
<dbReference type="PROSITE" id="PS00450">
    <property type="entry name" value="ACONITASE_1"/>
    <property type="match status" value="1"/>
</dbReference>
<evidence type="ECO:0000256" key="3">
    <source>
        <dbReference type="ARBA" id="ARBA00007185"/>
    </source>
</evidence>
<keyword evidence="8" id="KW-0408">Iron</keyword>
<gene>
    <name evidence="15" type="primary">acnA</name>
    <name evidence="15" type="ORF">ACFFIZ_05420</name>
</gene>
<dbReference type="PROSITE" id="PS01244">
    <property type="entry name" value="ACONITASE_2"/>
    <property type="match status" value="1"/>
</dbReference>
<name>A0ABV6CGB9_9RHOB</name>
<evidence type="ECO:0000256" key="8">
    <source>
        <dbReference type="ARBA" id="ARBA00023004"/>
    </source>
</evidence>
<sequence>MSLVTTPDVDGRSWRHTDLKSCLGTRLPRLPHVLRLLSENHLRETQEEEPLLAALDDWLGGRPTSFEFMFRPNRILMHDTTCTPALADIAGLRDAVAEAGGDPAQLTPQLPVEVSVDHSLAVDVYASPAAFSRNAGNEIQRNAERYAFMKWASANMEGVHVNPPGTGIMHTINLEQLATVLELREDGLAHPDMLLGTDSHTPMINGIGVMAWGVGGLEAESVMFGQAASLAVPEVVGVQLTGALPPGVLATDLALEVTHQLRLLGVTGSFVEFFGPGLAALTADQRAVVANMAPEYGASTGFFPVDAQVVDYLQRTGRPDHLTGAIEPLFRSMGLWFDPAEAPRFDRVISIDLSALHPVLAGPRRPQDRVAPAEAQVAVEAAIGRDLDAAAGPVPDGAVGVAAITSCTNTSDPRMLMAAGLLARKAKQRGLRPADWVKTSLAPGSPSARDYLERAGLLEDLAAVGFDIVGFGCTTCIGNSGPLPAVIETALAEGRAISAVLSGNRNFPGRVHPKLDLGYLASPPMVVAYAIRGTIRGDILTEPLGQDGNGKNVYLSDLWPTDAEIEASMDAGFRAEDVPQAFARASANEVWQNIEAPRSARFPWDPDSRDLRRPKFASLDEGTRLGTYSAVPLMVLGDDMTTDHISPAGWIDPASKAGEWLIERGGDPKDLNVYASYRGNWEVMLRGLYTNRLARNYLSEDLPPAWTVLEDGTRLPVFEAADRQRAGGQSVVVLAGERYGMGSSRDWAAKGVALLGVRAVIANSFERIHRTNLIGMGILPIELSGGFRPHEAGIKPRDRFTVEAPVEGLVPRMEVPLVWLRADGRAQQLEARAAVETRQEVELLQQGGVLAAILNRVLKR</sequence>
<dbReference type="InterPro" id="IPR015931">
    <property type="entry name" value="Acnase/IPM_dHydase_lsu_aba_1/3"/>
</dbReference>
<dbReference type="InterPro" id="IPR000573">
    <property type="entry name" value="AconitaseA/IPMdHydase_ssu_swvl"/>
</dbReference>
<evidence type="ECO:0000256" key="9">
    <source>
        <dbReference type="ARBA" id="ARBA00023014"/>
    </source>
</evidence>
<keyword evidence="9" id="KW-0411">Iron-sulfur</keyword>
<comment type="cofactor">
    <cofactor evidence="1">
        <name>[4Fe-4S] cluster</name>
        <dbReference type="ChEBI" id="CHEBI:49883"/>
    </cofactor>
</comment>
<dbReference type="InterPro" id="IPR006249">
    <property type="entry name" value="Aconitase/IRP2"/>
</dbReference>
<dbReference type="Proteomes" id="UP001589795">
    <property type="component" value="Unassembled WGS sequence"/>
</dbReference>
<evidence type="ECO:0000259" key="13">
    <source>
        <dbReference type="Pfam" id="PF00330"/>
    </source>
</evidence>
<keyword evidence="6" id="KW-0004">4Fe-4S</keyword>
<feature type="domain" description="Aconitase/3-isopropylmalate dehydratase large subunit alpha/beta/alpha" evidence="13">
    <location>
        <begin position="68"/>
        <end position="533"/>
    </location>
</feature>
<comment type="pathway">
    <text evidence="2">Carbohydrate metabolism; tricarboxylic acid cycle; isocitrate from oxaloacetate: step 2/2.</text>
</comment>
<dbReference type="PANTHER" id="PTHR11670">
    <property type="entry name" value="ACONITASE/IRON-RESPONSIVE ELEMENT FAMILY MEMBER"/>
    <property type="match status" value="1"/>
</dbReference>
<dbReference type="Pfam" id="PF00694">
    <property type="entry name" value="Aconitase_C"/>
    <property type="match status" value="1"/>
</dbReference>
<dbReference type="Gene3D" id="3.20.19.10">
    <property type="entry name" value="Aconitase, domain 4"/>
    <property type="match status" value="1"/>
</dbReference>
<accession>A0ABV6CGB9</accession>
<evidence type="ECO:0000256" key="4">
    <source>
        <dbReference type="ARBA" id="ARBA00012926"/>
    </source>
</evidence>
<evidence type="ECO:0000256" key="12">
    <source>
        <dbReference type="ARBA" id="ARBA00031977"/>
    </source>
</evidence>
<keyword evidence="15" id="KW-0456">Lyase</keyword>
<evidence type="ECO:0000256" key="1">
    <source>
        <dbReference type="ARBA" id="ARBA00001966"/>
    </source>
</evidence>
<evidence type="ECO:0000256" key="11">
    <source>
        <dbReference type="ARBA" id="ARBA00031081"/>
    </source>
</evidence>
<dbReference type="SUPFAM" id="SSF52016">
    <property type="entry name" value="LeuD/IlvD-like"/>
    <property type="match status" value="1"/>
</dbReference>
<evidence type="ECO:0000256" key="2">
    <source>
        <dbReference type="ARBA" id="ARBA00004717"/>
    </source>
</evidence>
<dbReference type="InterPro" id="IPR018136">
    <property type="entry name" value="Aconitase_4Fe-4S_BS"/>
</dbReference>